<organism evidence="1 2">
    <name type="scientific">Mucor flavus</name>
    <dbReference type="NCBI Taxonomy" id="439312"/>
    <lineage>
        <taxon>Eukaryota</taxon>
        <taxon>Fungi</taxon>
        <taxon>Fungi incertae sedis</taxon>
        <taxon>Mucoromycota</taxon>
        <taxon>Mucoromycotina</taxon>
        <taxon>Mucoromycetes</taxon>
        <taxon>Mucorales</taxon>
        <taxon>Mucorineae</taxon>
        <taxon>Mucoraceae</taxon>
        <taxon>Mucor</taxon>
    </lineage>
</organism>
<dbReference type="Proteomes" id="UP001473302">
    <property type="component" value="Unassembled WGS sequence"/>
</dbReference>
<proteinExistence type="predicted"/>
<keyword evidence="2" id="KW-1185">Reference proteome</keyword>
<feature type="non-terminal residue" evidence="1">
    <location>
        <position position="114"/>
    </location>
</feature>
<dbReference type="EMBL" id="BAABUK010000003">
    <property type="protein sequence ID" value="GAA5807740.1"/>
    <property type="molecule type" value="Genomic_DNA"/>
</dbReference>
<accession>A0ABP9YLL4</accession>
<evidence type="ECO:0000313" key="1">
    <source>
        <dbReference type="EMBL" id="GAA5807740.1"/>
    </source>
</evidence>
<protein>
    <recommendedName>
        <fullName evidence="3">Reverse transcriptase domain-containing protein</fullName>
    </recommendedName>
</protein>
<evidence type="ECO:0008006" key="3">
    <source>
        <dbReference type="Google" id="ProtNLM"/>
    </source>
</evidence>
<comment type="caution">
    <text evidence="1">The sequence shown here is derived from an EMBL/GenBank/DDBJ whole genome shotgun (WGS) entry which is preliminary data.</text>
</comment>
<sequence>MNSLLFADDVAIFGSKQEVQAMLDLAAEHSMTLGYRWSPSKCMVLNAPSPTSSSSLGFEFKLYGVALPRVDEFSYLGVPFRKKGLCGGAILDNRLAGAIKTMALLTSIGVHRNG</sequence>
<name>A0ABP9YLL4_9FUNG</name>
<reference evidence="1 2" key="1">
    <citation type="submission" date="2024-04" db="EMBL/GenBank/DDBJ databases">
        <title>genome sequences of Mucor flavus KT1a and Helicostylum pulchrum KT1b strains isolated from the surface of a dry-aged beef.</title>
        <authorList>
            <person name="Toyotome T."/>
            <person name="Hosono M."/>
            <person name="Torimaru M."/>
            <person name="Fukuda K."/>
            <person name="Mikami N."/>
        </authorList>
    </citation>
    <scope>NUCLEOTIDE SEQUENCE [LARGE SCALE GENOMIC DNA]</scope>
    <source>
        <strain evidence="1 2">KT1a</strain>
    </source>
</reference>
<gene>
    <name evidence="1" type="ORF">MFLAVUS_001115</name>
</gene>
<evidence type="ECO:0000313" key="2">
    <source>
        <dbReference type="Proteomes" id="UP001473302"/>
    </source>
</evidence>